<gene>
    <name evidence="1" type="ORF">NEOLEDRAFT_1167671</name>
</gene>
<dbReference type="Proteomes" id="UP000076761">
    <property type="component" value="Unassembled WGS sequence"/>
</dbReference>
<evidence type="ECO:0000313" key="1">
    <source>
        <dbReference type="EMBL" id="KZT28401.1"/>
    </source>
</evidence>
<dbReference type="AlphaFoldDB" id="A0A165UMH2"/>
<name>A0A165UMH2_9AGAM</name>
<reference evidence="1 2" key="1">
    <citation type="journal article" date="2016" name="Mol. Biol. Evol.">
        <title>Comparative Genomics of Early-Diverging Mushroom-Forming Fungi Provides Insights into the Origins of Lignocellulose Decay Capabilities.</title>
        <authorList>
            <person name="Nagy L.G."/>
            <person name="Riley R."/>
            <person name="Tritt A."/>
            <person name="Adam C."/>
            <person name="Daum C."/>
            <person name="Floudas D."/>
            <person name="Sun H."/>
            <person name="Yadav J.S."/>
            <person name="Pangilinan J."/>
            <person name="Larsson K.H."/>
            <person name="Matsuura K."/>
            <person name="Barry K."/>
            <person name="Labutti K."/>
            <person name="Kuo R."/>
            <person name="Ohm R.A."/>
            <person name="Bhattacharya S.S."/>
            <person name="Shirouzu T."/>
            <person name="Yoshinaga Y."/>
            <person name="Martin F.M."/>
            <person name="Grigoriev I.V."/>
            <person name="Hibbett D.S."/>
        </authorList>
    </citation>
    <scope>NUCLEOTIDE SEQUENCE [LARGE SCALE GENOMIC DNA]</scope>
    <source>
        <strain evidence="1 2">HHB14362 ss-1</strain>
    </source>
</reference>
<sequence>MSDRPANVAGAQPSSRSTNVVLRAVNTMPARGITKKRKQTSQTFGALSRHWLITHTAAVVKPASISGSVARIQALITIDGRCVASACARDHEEAEADIPNFWCSEPALVDNTHGGGGQGQSRI</sequence>
<protein>
    <submittedName>
        <fullName evidence="1">Uncharacterized protein</fullName>
    </submittedName>
</protein>
<accession>A0A165UMH2</accession>
<keyword evidence="2" id="KW-1185">Reference proteome</keyword>
<evidence type="ECO:0000313" key="2">
    <source>
        <dbReference type="Proteomes" id="UP000076761"/>
    </source>
</evidence>
<organism evidence="1 2">
    <name type="scientific">Neolentinus lepideus HHB14362 ss-1</name>
    <dbReference type="NCBI Taxonomy" id="1314782"/>
    <lineage>
        <taxon>Eukaryota</taxon>
        <taxon>Fungi</taxon>
        <taxon>Dikarya</taxon>
        <taxon>Basidiomycota</taxon>
        <taxon>Agaricomycotina</taxon>
        <taxon>Agaricomycetes</taxon>
        <taxon>Gloeophyllales</taxon>
        <taxon>Gloeophyllaceae</taxon>
        <taxon>Neolentinus</taxon>
    </lineage>
</organism>
<proteinExistence type="predicted"/>
<dbReference type="EMBL" id="KV425558">
    <property type="protein sequence ID" value="KZT28401.1"/>
    <property type="molecule type" value="Genomic_DNA"/>
</dbReference>
<dbReference type="InParanoid" id="A0A165UMH2"/>